<evidence type="ECO:0000313" key="5">
    <source>
        <dbReference type="Proteomes" id="UP000266841"/>
    </source>
</evidence>
<sequence>MKFLKVSSALSVVARLVPGTLCNSPATNKLACGYATNWGGLIDETFEYQSTDGLGEVQFTQSNLHVGPDFQTFSLSFADMDGDGHPDLLRGGTEGLVYFTLNDGSDNFPASGETVLSSYNGPGANWHESIHGVDLDNDGYMDVVTTTRGEGSWLFKNNGGTFGAGVNFSGPGPRASSTYRSALADINGDGYPDYIVGSDSFNAQVFLNNGSGGFDSPYDLTTQTASRAICACDFNQDGNMDLVVSFGQGKNNPVYMNDGSDPPVFAVTDLPDSLGNSVGNACADLNGDGYPDVIVSDYSGDTYVYLNQGATNPGNFPTNLKANLYTTPITGWHVILGDFDGDGDIDVHGGYKYLSLNDGNGNFGSPTVIGRDGCLSAMLYSASQSAETPSPTTASPSKTPTGSPQTASPTNSPTGSPTEGPLSPATAGGAGGAAGGSAASSSASGAASPSSSAAADSLYYPDWTKSNGGCKTGGGQPLYMTLDHSNWMLATLNDCCVRYFGWMLNECKGTSGGAPSGLWYPDWAGQDDTCKNDGSEPQYMALNPGAWMHSSKQACCEANFGWMLNGCLDSSGPNAGATGKWFMVWDGYKCKRDCAVGTGPSCGGRAESWEELFDTRSACCSAKAAWNPTDCLVD</sequence>
<dbReference type="PANTHER" id="PTHR46580:SF4">
    <property type="entry name" value="ATP_GTP-BINDING PROTEIN"/>
    <property type="match status" value="1"/>
</dbReference>
<reference evidence="4 5" key="1">
    <citation type="journal article" date="2012" name="Genome Biol.">
        <title>Genome and low-iron response of an oceanic diatom adapted to chronic iron limitation.</title>
        <authorList>
            <person name="Lommer M."/>
            <person name="Specht M."/>
            <person name="Roy A.S."/>
            <person name="Kraemer L."/>
            <person name="Andreson R."/>
            <person name="Gutowska M.A."/>
            <person name="Wolf J."/>
            <person name="Bergner S.V."/>
            <person name="Schilhabel M.B."/>
            <person name="Klostermeier U.C."/>
            <person name="Beiko R.G."/>
            <person name="Rosenstiel P."/>
            <person name="Hippler M."/>
            <person name="Laroche J."/>
        </authorList>
    </citation>
    <scope>NUCLEOTIDE SEQUENCE [LARGE SCALE GENOMIC DNA]</scope>
    <source>
        <strain evidence="4 5">CCMP1005</strain>
    </source>
</reference>
<keyword evidence="1 3" id="KW-0732">Signal</keyword>
<dbReference type="OrthoDB" id="10022113at2759"/>
<dbReference type="Gene3D" id="2.130.10.130">
    <property type="entry name" value="Integrin alpha, N-terminal"/>
    <property type="match status" value="3"/>
</dbReference>
<gene>
    <name evidence="4" type="ORF">THAOC_15488</name>
</gene>
<feature type="compositionally biased region" description="Low complexity" evidence="2">
    <location>
        <begin position="436"/>
        <end position="447"/>
    </location>
</feature>
<feature type="signal peptide" evidence="3">
    <location>
        <begin position="1"/>
        <end position="22"/>
    </location>
</feature>
<accession>K0SFP7</accession>
<dbReference type="InterPro" id="IPR013517">
    <property type="entry name" value="FG-GAP"/>
</dbReference>
<dbReference type="EMBL" id="AGNL01017975">
    <property type="protein sequence ID" value="EJK63834.1"/>
    <property type="molecule type" value="Genomic_DNA"/>
</dbReference>
<evidence type="ECO:0000313" key="4">
    <source>
        <dbReference type="EMBL" id="EJK63834.1"/>
    </source>
</evidence>
<feature type="chain" id="PRO_5003837748" evidence="3">
    <location>
        <begin position="23"/>
        <end position="634"/>
    </location>
</feature>
<feature type="compositionally biased region" description="Low complexity" evidence="2">
    <location>
        <begin position="385"/>
        <end position="404"/>
    </location>
</feature>
<dbReference type="AlphaFoldDB" id="K0SFP7"/>
<comment type="caution">
    <text evidence="4">The sequence shown here is derived from an EMBL/GenBank/DDBJ whole genome shotgun (WGS) entry which is preliminary data.</text>
</comment>
<evidence type="ECO:0000256" key="2">
    <source>
        <dbReference type="SAM" id="MobiDB-lite"/>
    </source>
</evidence>
<organism evidence="4 5">
    <name type="scientific">Thalassiosira oceanica</name>
    <name type="common">Marine diatom</name>
    <dbReference type="NCBI Taxonomy" id="159749"/>
    <lineage>
        <taxon>Eukaryota</taxon>
        <taxon>Sar</taxon>
        <taxon>Stramenopiles</taxon>
        <taxon>Ochrophyta</taxon>
        <taxon>Bacillariophyta</taxon>
        <taxon>Coscinodiscophyceae</taxon>
        <taxon>Thalassiosirophycidae</taxon>
        <taxon>Thalassiosirales</taxon>
        <taxon>Thalassiosiraceae</taxon>
        <taxon>Thalassiosira</taxon>
    </lineage>
</organism>
<dbReference type="PANTHER" id="PTHR46580">
    <property type="entry name" value="SENSOR KINASE-RELATED"/>
    <property type="match status" value="1"/>
</dbReference>
<dbReference type="Proteomes" id="UP000266841">
    <property type="component" value="Unassembled WGS sequence"/>
</dbReference>
<keyword evidence="5" id="KW-1185">Reference proteome</keyword>
<feature type="region of interest" description="Disordered" evidence="2">
    <location>
        <begin position="385"/>
        <end position="447"/>
    </location>
</feature>
<feature type="compositionally biased region" description="Polar residues" evidence="2">
    <location>
        <begin position="405"/>
        <end position="417"/>
    </location>
</feature>
<dbReference type="SUPFAM" id="SSF69318">
    <property type="entry name" value="Integrin alpha N-terminal domain"/>
    <property type="match status" value="2"/>
</dbReference>
<protein>
    <submittedName>
        <fullName evidence="4">Uncharacterized protein</fullName>
    </submittedName>
</protein>
<proteinExistence type="predicted"/>
<evidence type="ECO:0000256" key="3">
    <source>
        <dbReference type="SAM" id="SignalP"/>
    </source>
</evidence>
<name>K0SFP7_THAOC</name>
<evidence type="ECO:0000256" key="1">
    <source>
        <dbReference type="ARBA" id="ARBA00022729"/>
    </source>
</evidence>
<dbReference type="Pfam" id="PF13517">
    <property type="entry name" value="FG-GAP_3"/>
    <property type="match status" value="3"/>
</dbReference>
<dbReference type="InterPro" id="IPR028994">
    <property type="entry name" value="Integrin_alpha_N"/>
</dbReference>
<dbReference type="eggNOG" id="ENOG502QSKR">
    <property type="taxonomic scope" value="Eukaryota"/>
</dbReference>